<evidence type="ECO:0000313" key="2">
    <source>
        <dbReference type="Proteomes" id="UP000015106"/>
    </source>
</evidence>
<dbReference type="Gramene" id="TuG1812G0700003496.01.T01">
    <property type="protein sequence ID" value="TuG1812G0700003496.01.T01.cds293163"/>
    <property type="gene ID" value="TuG1812G0700003496.01"/>
</dbReference>
<dbReference type="EnsemblPlants" id="TuG1812G0700003496.01.T01">
    <property type="protein sequence ID" value="TuG1812G0700003496.01.T01.cds293163"/>
    <property type="gene ID" value="TuG1812G0700003496.01"/>
</dbReference>
<evidence type="ECO:0000313" key="1">
    <source>
        <dbReference type="EnsemblPlants" id="TuG1812G0700003496.01.T01.cds293163"/>
    </source>
</evidence>
<reference evidence="2" key="1">
    <citation type="journal article" date="2013" name="Nature">
        <title>Draft genome of the wheat A-genome progenitor Triticum urartu.</title>
        <authorList>
            <person name="Ling H.Q."/>
            <person name="Zhao S."/>
            <person name="Liu D."/>
            <person name="Wang J."/>
            <person name="Sun H."/>
            <person name="Zhang C."/>
            <person name="Fan H."/>
            <person name="Li D."/>
            <person name="Dong L."/>
            <person name="Tao Y."/>
            <person name="Gao C."/>
            <person name="Wu H."/>
            <person name="Li Y."/>
            <person name="Cui Y."/>
            <person name="Guo X."/>
            <person name="Zheng S."/>
            <person name="Wang B."/>
            <person name="Yu K."/>
            <person name="Liang Q."/>
            <person name="Yang W."/>
            <person name="Lou X."/>
            <person name="Chen J."/>
            <person name="Feng M."/>
            <person name="Jian J."/>
            <person name="Zhang X."/>
            <person name="Luo G."/>
            <person name="Jiang Y."/>
            <person name="Liu J."/>
            <person name="Wang Z."/>
            <person name="Sha Y."/>
            <person name="Zhang B."/>
            <person name="Wu H."/>
            <person name="Tang D."/>
            <person name="Shen Q."/>
            <person name="Xue P."/>
            <person name="Zou S."/>
            <person name="Wang X."/>
            <person name="Liu X."/>
            <person name="Wang F."/>
            <person name="Yang Y."/>
            <person name="An X."/>
            <person name="Dong Z."/>
            <person name="Zhang K."/>
            <person name="Zhang X."/>
            <person name="Luo M.C."/>
            <person name="Dvorak J."/>
            <person name="Tong Y."/>
            <person name="Wang J."/>
            <person name="Yang H."/>
            <person name="Li Z."/>
            <person name="Wang D."/>
            <person name="Zhang A."/>
            <person name="Wang J."/>
        </authorList>
    </citation>
    <scope>NUCLEOTIDE SEQUENCE</scope>
    <source>
        <strain evidence="2">cv. G1812</strain>
    </source>
</reference>
<keyword evidence="2" id="KW-1185">Reference proteome</keyword>
<dbReference type="AlphaFoldDB" id="A0A8R7R235"/>
<dbReference type="Proteomes" id="UP000015106">
    <property type="component" value="Chromosome 7"/>
</dbReference>
<reference evidence="1" key="2">
    <citation type="submission" date="2018-03" db="EMBL/GenBank/DDBJ databases">
        <title>The Triticum urartu genome reveals the dynamic nature of wheat genome evolution.</title>
        <authorList>
            <person name="Ling H."/>
            <person name="Ma B."/>
            <person name="Shi X."/>
            <person name="Liu H."/>
            <person name="Dong L."/>
            <person name="Sun H."/>
            <person name="Cao Y."/>
            <person name="Gao Q."/>
            <person name="Zheng S."/>
            <person name="Li Y."/>
            <person name="Yu Y."/>
            <person name="Du H."/>
            <person name="Qi M."/>
            <person name="Li Y."/>
            <person name="Yu H."/>
            <person name="Cui Y."/>
            <person name="Wang N."/>
            <person name="Chen C."/>
            <person name="Wu H."/>
            <person name="Zhao Y."/>
            <person name="Zhang J."/>
            <person name="Li Y."/>
            <person name="Zhou W."/>
            <person name="Zhang B."/>
            <person name="Hu W."/>
            <person name="Eijk M."/>
            <person name="Tang J."/>
            <person name="Witsenboer H."/>
            <person name="Zhao S."/>
            <person name="Li Z."/>
            <person name="Zhang A."/>
            <person name="Wang D."/>
            <person name="Liang C."/>
        </authorList>
    </citation>
    <scope>NUCLEOTIDE SEQUENCE [LARGE SCALE GENOMIC DNA]</scope>
    <source>
        <strain evidence="1">cv. G1812</strain>
    </source>
</reference>
<gene>
    <name evidence="1" type="primary">LOC125520858</name>
</gene>
<organism evidence="1 2">
    <name type="scientific">Triticum urartu</name>
    <name type="common">Red wild einkorn</name>
    <name type="synonym">Crithodium urartu</name>
    <dbReference type="NCBI Taxonomy" id="4572"/>
    <lineage>
        <taxon>Eukaryota</taxon>
        <taxon>Viridiplantae</taxon>
        <taxon>Streptophyta</taxon>
        <taxon>Embryophyta</taxon>
        <taxon>Tracheophyta</taxon>
        <taxon>Spermatophyta</taxon>
        <taxon>Magnoliopsida</taxon>
        <taxon>Liliopsida</taxon>
        <taxon>Poales</taxon>
        <taxon>Poaceae</taxon>
        <taxon>BOP clade</taxon>
        <taxon>Pooideae</taxon>
        <taxon>Triticodae</taxon>
        <taxon>Triticeae</taxon>
        <taxon>Triticinae</taxon>
        <taxon>Triticum</taxon>
    </lineage>
</organism>
<sequence>MEIQRVGSREKKCENVFPKLRSLTLVDGHVQEMGTINALHLGELGELDGERGGMRLLDAAEHHPDAPTPGRRRPDVVERRDEIDVVVEREHVPGRTEAVVHLVEAETTPVRQRHCAVVQRRHVVLLDAAHPAREPSGNRLLRLPYRADHLRQRGLPDGPAGPRGARQEYAVAVVALHRRQHAAEKVPRAGGKGHPDLGVVGERRRQRQRAALEHHGRHRVKGGAHLPHRCRGSLLELVLHARDALRRDVGHLGHEPELRELPRQRAWRVWDRVAVPHRSH</sequence>
<accession>A0A8R7R235</accession>
<proteinExistence type="predicted"/>
<protein>
    <submittedName>
        <fullName evidence="1">Uncharacterized protein</fullName>
    </submittedName>
</protein>
<reference evidence="1" key="3">
    <citation type="submission" date="2022-06" db="UniProtKB">
        <authorList>
            <consortium name="EnsemblPlants"/>
        </authorList>
    </citation>
    <scope>IDENTIFICATION</scope>
</reference>
<name>A0A8R7R235_TRIUA</name>